<dbReference type="PANTHER" id="PTHR10039">
    <property type="entry name" value="AMELOGENIN"/>
    <property type="match status" value="1"/>
</dbReference>
<sequence length="409" mass="45981">MDPLSITASIIAILQLTSKVMKYLNHVKDAPKDRAQCAIEASNLYNLLTTLRYRLEEGASNELWYTAVRALGVKNGPLDQYKLALEQLHAKIATGGGIKGLRHYLLWKFIKEEVMEIMARIGRLRTLVQLALEMDHLLTHSNTEAIKNDTGFIRLHIPAMESGLDRVQQRQDQAKRDKIMEWISRTDFPAQQSDILGHRQEGTGQWFLNDATFHKWLHGPKETLFCPGIPGAGKTMMATITVNHLLESMLSDTVGVAYVYCNYKTDQDTVSLLAAILKQLVQGRPSIMEPVARLHKQHAERGTTPSLNEIFGALQCVVANYSSVYVVVDALDECPDQDGTRHQFLAKLRDLQGERDVRLMATSRFISDIVSEFSAALTLEVRASDDDVKRFVAGQTYRLPKCIQCDDAL</sequence>
<evidence type="ECO:0000313" key="3">
    <source>
        <dbReference type="EMBL" id="KAF1950514.1"/>
    </source>
</evidence>
<dbReference type="Proteomes" id="UP000800035">
    <property type="component" value="Unassembled WGS sequence"/>
</dbReference>
<dbReference type="InterPro" id="IPR027417">
    <property type="entry name" value="P-loop_NTPase"/>
</dbReference>
<evidence type="ECO:0000259" key="2">
    <source>
        <dbReference type="Pfam" id="PF24883"/>
    </source>
</evidence>
<dbReference type="Pfam" id="PF24883">
    <property type="entry name" value="NPHP3_N"/>
    <property type="match status" value="1"/>
</dbReference>
<gene>
    <name evidence="3" type="ORF">CC80DRAFT_426705</name>
</gene>
<keyword evidence="1" id="KW-0677">Repeat</keyword>
<dbReference type="EMBL" id="ML977025">
    <property type="protein sequence ID" value="KAF1950514.1"/>
    <property type="molecule type" value="Genomic_DNA"/>
</dbReference>
<dbReference type="AlphaFoldDB" id="A0A6A5TEH8"/>
<feature type="domain" description="Nephrocystin 3-like N-terminal" evidence="2">
    <location>
        <begin position="202"/>
        <end position="364"/>
    </location>
</feature>
<protein>
    <recommendedName>
        <fullName evidence="2">Nephrocystin 3-like N-terminal domain-containing protein</fullName>
    </recommendedName>
</protein>
<dbReference type="InterPro" id="IPR056884">
    <property type="entry name" value="NPHP3-like_N"/>
</dbReference>
<accession>A0A6A5TEH8</accession>
<dbReference type="PANTHER" id="PTHR10039:SF15">
    <property type="entry name" value="NACHT DOMAIN-CONTAINING PROTEIN"/>
    <property type="match status" value="1"/>
</dbReference>
<evidence type="ECO:0000256" key="1">
    <source>
        <dbReference type="ARBA" id="ARBA00022737"/>
    </source>
</evidence>
<dbReference type="Gene3D" id="3.40.50.300">
    <property type="entry name" value="P-loop containing nucleotide triphosphate hydrolases"/>
    <property type="match status" value="1"/>
</dbReference>
<dbReference type="SUPFAM" id="SSF52540">
    <property type="entry name" value="P-loop containing nucleoside triphosphate hydrolases"/>
    <property type="match status" value="1"/>
</dbReference>
<keyword evidence="4" id="KW-1185">Reference proteome</keyword>
<name>A0A6A5TEH8_9PLEO</name>
<reference evidence="3" key="1">
    <citation type="journal article" date="2020" name="Stud. Mycol.">
        <title>101 Dothideomycetes genomes: a test case for predicting lifestyles and emergence of pathogens.</title>
        <authorList>
            <person name="Haridas S."/>
            <person name="Albert R."/>
            <person name="Binder M."/>
            <person name="Bloem J."/>
            <person name="Labutti K."/>
            <person name="Salamov A."/>
            <person name="Andreopoulos B."/>
            <person name="Baker S."/>
            <person name="Barry K."/>
            <person name="Bills G."/>
            <person name="Bluhm B."/>
            <person name="Cannon C."/>
            <person name="Castanera R."/>
            <person name="Culley D."/>
            <person name="Daum C."/>
            <person name="Ezra D."/>
            <person name="Gonzalez J."/>
            <person name="Henrissat B."/>
            <person name="Kuo A."/>
            <person name="Liang C."/>
            <person name="Lipzen A."/>
            <person name="Lutzoni F."/>
            <person name="Magnuson J."/>
            <person name="Mondo S."/>
            <person name="Nolan M."/>
            <person name="Ohm R."/>
            <person name="Pangilinan J."/>
            <person name="Park H.-J."/>
            <person name="Ramirez L."/>
            <person name="Alfaro M."/>
            <person name="Sun H."/>
            <person name="Tritt A."/>
            <person name="Yoshinaga Y."/>
            <person name="Zwiers L.-H."/>
            <person name="Turgeon B."/>
            <person name="Goodwin S."/>
            <person name="Spatafora J."/>
            <person name="Crous P."/>
            <person name="Grigoriev I."/>
        </authorList>
    </citation>
    <scope>NUCLEOTIDE SEQUENCE</scope>
    <source>
        <strain evidence="3">CBS 675.92</strain>
    </source>
</reference>
<organism evidence="3 4">
    <name type="scientific">Byssothecium circinans</name>
    <dbReference type="NCBI Taxonomy" id="147558"/>
    <lineage>
        <taxon>Eukaryota</taxon>
        <taxon>Fungi</taxon>
        <taxon>Dikarya</taxon>
        <taxon>Ascomycota</taxon>
        <taxon>Pezizomycotina</taxon>
        <taxon>Dothideomycetes</taxon>
        <taxon>Pleosporomycetidae</taxon>
        <taxon>Pleosporales</taxon>
        <taxon>Massarineae</taxon>
        <taxon>Massarinaceae</taxon>
        <taxon>Byssothecium</taxon>
    </lineage>
</organism>
<proteinExistence type="predicted"/>
<dbReference type="OrthoDB" id="195446at2759"/>
<evidence type="ECO:0000313" key="4">
    <source>
        <dbReference type="Proteomes" id="UP000800035"/>
    </source>
</evidence>